<gene>
    <name evidence="3" type="ORF">SNE40_023040</name>
</gene>
<evidence type="ECO:0000259" key="2">
    <source>
        <dbReference type="Pfam" id="PF13202"/>
    </source>
</evidence>
<sequence length="86" mass="9558">MSGFSGSTSRRMPWKRTMPQIISVNDNGAEKETYLDLGQSGKISVEDAAKFLCYDISKAAIFIQDNFDLDGDGYLSREELVASNQK</sequence>
<name>A0AAN8G207_PATCE</name>
<dbReference type="PROSITE" id="PS00018">
    <property type="entry name" value="EF_HAND_1"/>
    <property type="match status" value="1"/>
</dbReference>
<dbReference type="SUPFAM" id="SSF47473">
    <property type="entry name" value="EF-hand"/>
    <property type="match status" value="1"/>
</dbReference>
<dbReference type="GO" id="GO:0005509">
    <property type="term" value="F:calcium ion binding"/>
    <property type="evidence" value="ECO:0007669"/>
    <property type="project" value="InterPro"/>
</dbReference>
<feature type="domain" description="EF-hand" evidence="2">
    <location>
        <begin position="67"/>
        <end position="80"/>
    </location>
</feature>
<comment type="caution">
    <text evidence="3">The sequence shown here is derived from an EMBL/GenBank/DDBJ whole genome shotgun (WGS) entry which is preliminary data.</text>
</comment>
<keyword evidence="1" id="KW-0106">Calcium</keyword>
<evidence type="ECO:0000256" key="1">
    <source>
        <dbReference type="ARBA" id="ARBA00022837"/>
    </source>
</evidence>
<dbReference type="InterPro" id="IPR011992">
    <property type="entry name" value="EF-hand-dom_pair"/>
</dbReference>
<evidence type="ECO:0000313" key="4">
    <source>
        <dbReference type="Proteomes" id="UP001347796"/>
    </source>
</evidence>
<dbReference type="Gene3D" id="1.10.238.10">
    <property type="entry name" value="EF-hand"/>
    <property type="match status" value="1"/>
</dbReference>
<dbReference type="EMBL" id="JAZGQO010000021">
    <property type="protein sequence ID" value="KAK6166313.1"/>
    <property type="molecule type" value="Genomic_DNA"/>
</dbReference>
<dbReference type="Proteomes" id="UP001347796">
    <property type="component" value="Unassembled WGS sequence"/>
</dbReference>
<dbReference type="AlphaFoldDB" id="A0AAN8G207"/>
<dbReference type="InterPro" id="IPR018247">
    <property type="entry name" value="EF_Hand_1_Ca_BS"/>
</dbReference>
<protein>
    <recommendedName>
        <fullName evidence="2">EF-hand domain-containing protein</fullName>
    </recommendedName>
</protein>
<dbReference type="Pfam" id="PF13202">
    <property type="entry name" value="EF-hand_5"/>
    <property type="match status" value="1"/>
</dbReference>
<reference evidence="3 4" key="1">
    <citation type="submission" date="2024-01" db="EMBL/GenBank/DDBJ databases">
        <title>The genome of the rayed Mediterranean limpet Patella caerulea (Linnaeus, 1758).</title>
        <authorList>
            <person name="Anh-Thu Weber A."/>
            <person name="Halstead-Nussloch G."/>
        </authorList>
    </citation>
    <scope>NUCLEOTIDE SEQUENCE [LARGE SCALE GENOMIC DNA]</scope>
    <source>
        <strain evidence="3">AATW-2023a</strain>
        <tissue evidence="3">Whole specimen</tissue>
    </source>
</reference>
<accession>A0AAN8G207</accession>
<dbReference type="InterPro" id="IPR002048">
    <property type="entry name" value="EF_hand_dom"/>
</dbReference>
<keyword evidence="4" id="KW-1185">Reference proteome</keyword>
<organism evidence="3 4">
    <name type="scientific">Patella caerulea</name>
    <name type="common">Rayed Mediterranean limpet</name>
    <dbReference type="NCBI Taxonomy" id="87958"/>
    <lineage>
        <taxon>Eukaryota</taxon>
        <taxon>Metazoa</taxon>
        <taxon>Spiralia</taxon>
        <taxon>Lophotrochozoa</taxon>
        <taxon>Mollusca</taxon>
        <taxon>Gastropoda</taxon>
        <taxon>Patellogastropoda</taxon>
        <taxon>Patelloidea</taxon>
        <taxon>Patellidae</taxon>
        <taxon>Patella</taxon>
    </lineage>
</organism>
<evidence type="ECO:0000313" key="3">
    <source>
        <dbReference type="EMBL" id="KAK6166313.1"/>
    </source>
</evidence>
<proteinExistence type="predicted"/>